<reference evidence="4 5" key="1">
    <citation type="submission" date="2013-02" db="EMBL/GenBank/DDBJ databases">
        <title>Whole genome shotgun sequence of Gordonia malaquae NBRC 108250.</title>
        <authorList>
            <person name="Yoshida I."/>
            <person name="Hosoyama A."/>
            <person name="Tsuchikane K."/>
            <person name="Ando Y."/>
            <person name="Baba S."/>
            <person name="Ohji S."/>
            <person name="Hamada M."/>
            <person name="Tamura T."/>
            <person name="Yamazoe A."/>
            <person name="Yamazaki S."/>
            <person name="Fujita N."/>
        </authorList>
    </citation>
    <scope>NUCLEOTIDE SEQUENCE [LARGE SCALE GENOMIC DNA]</scope>
    <source>
        <strain evidence="4 5">NBRC 108250</strain>
    </source>
</reference>
<organism evidence="4 5">
    <name type="scientific">Gordonia malaquae NBRC 108250</name>
    <dbReference type="NCBI Taxonomy" id="1223542"/>
    <lineage>
        <taxon>Bacteria</taxon>
        <taxon>Bacillati</taxon>
        <taxon>Actinomycetota</taxon>
        <taxon>Actinomycetes</taxon>
        <taxon>Mycobacteriales</taxon>
        <taxon>Gordoniaceae</taxon>
        <taxon>Gordonia</taxon>
    </lineage>
</organism>
<evidence type="ECO:0000259" key="3">
    <source>
        <dbReference type="PROSITE" id="PS51186"/>
    </source>
</evidence>
<dbReference type="eggNOG" id="COG0456">
    <property type="taxonomic scope" value="Bacteria"/>
</dbReference>
<keyword evidence="5" id="KW-1185">Reference proteome</keyword>
<evidence type="ECO:0000256" key="2">
    <source>
        <dbReference type="ARBA" id="ARBA00023315"/>
    </source>
</evidence>
<dbReference type="InterPro" id="IPR016181">
    <property type="entry name" value="Acyl_CoA_acyltransferase"/>
</dbReference>
<dbReference type="Proteomes" id="UP000035009">
    <property type="component" value="Unassembled WGS sequence"/>
</dbReference>
<dbReference type="PROSITE" id="PS51186">
    <property type="entry name" value="GNAT"/>
    <property type="match status" value="1"/>
</dbReference>
<dbReference type="NCBIfam" id="NF007807">
    <property type="entry name" value="PRK10514.1"/>
    <property type="match status" value="1"/>
</dbReference>
<dbReference type="Pfam" id="PF13673">
    <property type="entry name" value="Acetyltransf_10"/>
    <property type="match status" value="1"/>
</dbReference>
<keyword evidence="2" id="KW-0012">Acyltransferase</keyword>
<dbReference type="PANTHER" id="PTHR43800">
    <property type="entry name" value="PEPTIDYL-LYSINE N-ACETYLTRANSFERASE YJAB"/>
    <property type="match status" value="1"/>
</dbReference>
<comment type="caution">
    <text evidence="4">The sequence shown here is derived from an EMBL/GenBank/DDBJ whole genome shotgun (WGS) entry which is preliminary data.</text>
</comment>
<protein>
    <submittedName>
        <fullName evidence="4">Putative acetyltransferase</fullName>
    </submittedName>
</protein>
<dbReference type="OrthoDB" id="9788300at2"/>
<dbReference type="InterPro" id="IPR000182">
    <property type="entry name" value="GNAT_dom"/>
</dbReference>
<evidence type="ECO:0000313" key="5">
    <source>
        <dbReference type="Proteomes" id="UP000035009"/>
    </source>
</evidence>
<dbReference type="AlphaFoldDB" id="M3UJL7"/>
<sequence>MILREPAGPEEYPAIVDVWRSAVAATHAFLAAEHFAEIERALPGDYLPNVTLTVADDAGRIVGFSGVAEGRLEMLFVHDDVRGTGVGTVLLNDAVVRLGATEVDVNEQNPQAVGFYPARGFTQTGRSELDGDGRPYPLLTLEFTP</sequence>
<dbReference type="EMBL" id="BAOP01000011">
    <property type="protein sequence ID" value="GAC79725.1"/>
    <property type="molecule type" value="Genomic_DNA"/>
</dbReference>
<dbReference type="PANTHER" id="PTHR43800:SF1">
    <property type="entry name" value="PEPTIDYL-LYSINE N-ACETYLTRANSFERASE YJAB"/>
    <property type="match status" value="1"/>
</dbReference>
<feature type="domain" description="N-acetyltransferase" evidence="3">
    <location>
        <begin position="1"/>
        <end position="142"/>
    </location>
</feature>
<keyword evidence="1 4" id="KW-0808">Transferase</keyword>
<dbReference type="Gene3D" id="3.40.630.30">
    <property type="match status" value="1"/>
</dbReference>
<dbReference type="CDD" id="cd04301">
    <property type="entry name" value="NAT_SF"/>
    <property type="match status" value="1"/>
</dbReference>
<gene>
    <name evidence="4" type="ORF">GM1_011_01550</name>
</gene>
<name>M3UJL7_GORML</name>
<dbReference type="GO" id="GO:0016747">
    <property type="term" value="F:acyltransferase activity, transferring groups other than amino-acyl groups"/>
    <property type="evidence" value="ECO:0007669"/>
    <property type="project" value="InterPro"/>
</dbReference>
<evidence type="ECO:0000256" key="1">
    <source>
        <dbReference type="ARBA" id="ARBA00022679"/>
    </source>
</evidence>
<proteinExistence type="predicted"/>
<dbReference type="SUPFAM" id="SSF55729">
    <property type="entry name" value="Acyl-CoA N-acyltransferases (Nat)"/>
    <property type="match status" value="1"/>
</dbReference>
<evidence type="ECO:0000313" key="4">
    <source>
        <dbReference type="EMBL" id="GAC79725.1"/>
    </source>
</evidence>
<accession>M3UJL7</accession>
<dbReference type="STRING" id="410332.SAMN04488550_3260"/>
<dbReference type="RefSeq" id="WP_008378300.1">
    <property type="nucleotide sequence ID" value="NZ_BAOP01000011.1"/>
</dbReference>